<dbReference type="Proteomes" id="UP000593880">
    <property type="component" value="Chromosome"/>
</dbReference>
<dbReference type="OrthoDB" id="9767994at2"/>
<evidence type="ECO:0000313" key="3">
    <source>
        <dbReference type="EMBL" id="QOZ59235.1"/>
    </source>
</evidence>
<dbReference type="Proteomes" id="UP000625079">
    <property type="component" value="Unassembled WGS sequence"/>
</dbReference>
<dbReference type="Pfam" id="PF20256">
    <property type="entry name" value="MoCoBD_2"/>
    <property type="match status" value="2"/>
</dbReference>
<dbReference type="InterPro" id="IPR046867">
    <property type="entry name" value="AldOxase/xan_DH_MoCoBD2"/>
</dbReference>
<accession>A0A410V391</accession>
<dbReference type="EMBL" id="BMHC01000001">
    <property type="protein sequence ID" value="GGI18671.1"/>
    <property type="molecule type" value="Genomic_DNA"/>
</dbReference>
<dbReference type="SUPFAM" id="SSF56003">
    <property type="entry name" value="Molybdenum cofactor-binding domain"/>
    <property type="match status" value="2"/>
</dbReference>
<dbReference type="InterPro" id="IPR008274">
    <property type="entry name" value="AldOxase/xan_DH_MoCoBD1"/>
</dbReference>
<dbReference type="AlphaFoldDB" id="A0A410V391"/>
<dbReference type="InterPro" id="IPR006311">
    <property type="entry name" value="TAT_signal"/>
</dbReference>
<dbReference type="PANTHER" id="PTHR47495:SF3">
    <property type="entry name" value="BLR6219 PROTEIN"/>
    <property type="match status" value="1"/>
</dbReference>
<dbReference type="InterPro" id="IPR000674">
    <property type="entry name" value="Ald_Oxase/Xan_DH_a/b"/>
</dbReference>
<dbReference type="InterPro" id="IPR052516">
    <property type="entry name" value="N-heterocyclic_Hydroxylase"/>
</dbReference>
<evidence type="ECO:0000313" key="5">
    <source>
        <dbReference type="Proteomes" id="UP000625079"/>
    </source>
</evidence>
<evidence type="ECO:0000313" key="2">
    <source>
        <dbReference type="EMBL" id="GGI18671.1"/>
    </source>
</evidence>
<dbReference type="InterPro" id="IPR037165">
    <property type="entry name" value="AldOxase/xan_DH_Mopterin-bd_sf"/>
</dbReference>
<evidence type="ECO:0000259" key="1">
    <source>
        <dbReference type="SMART" id="SM01008"/>
    </source>
</evidence>
<dbReference type="RefSeq" id="WP_128964860.1">
    <property type="nucleotide sequence ID" value="NZ_BMHC01000001.1"/>
</dbReference>
<keyword evidence="4" id="KW-1185">Reference proteome</keyword>
<gene>
    <name evidence="2" type="ORF">GCM10010987_00470</name>
    <name evidence="3" type="ORF">XH86_11160</name>
</gene>
<protein>
    <submittedName>
        <fullName evidence="2">Aldehyde dehydrogenase</fullName>
    </submittedName>
    <submittedName>
        <fullName evidence="3">Xanthine dehydrogenase family protein molybdopterin-binding subunit</fullName>
    </submittedName>
</protein>
<organism evidence="2 5">
    <name type="scientific">Bradyrhizobium guangdongense</name>
    <dbReference type="NCBI Taxonomy" id="1325090"/>
    <lineage>
        <taxon>Bacteria</taxon>
        <taxon>Pseudomonadati</taxon>
        <taxon>Pseudomonadota</taxon>
        <taxon>Alphaproteobacteria</taxon>
        <taxon>Hyphomicrobiales</taxon>
        <taxon>Nitrobacteraceae</taxon>
        <taxon>Bradyrhizobium</taxon>
    </lineage>
</organism>
<dbReference type="Gene3D" id="3.30.365.10">
    <property type="entry name" value="Aldehyde oxidase/xanthine dehydrogenase, molybdopterin binding domain"/>
    <property type="match status" value="4"/>
</dbReference>
<dbReference type="PROSITE" id="PS51318">
    <property type="entry name" value="TAT"/>
    <property type="match status" value="1"/>
</dbReference>
<name>A0A410V391_9BRAD</name>
<proteinExistence type="predicted"/>
<reference evidence="3 4" key="2">
    <citation type="submission" date="2018-06" db="EMBL/GenBank/DDBJ databases">
        <title>Comparative genomics of rhizobia nodulating Arachis hypogaea in China.</title>
        <authorList>
            <person name="Li Y."/>
        </authorList>
    </citation>
    <scope>NUCLEOTIDE SEQUENCE [LARGE SCALE GENOMIC DNA]</scope>
    <source>
        <strain evidence="3 4">CCBAU 51658</strain>
    </source>
</reference>
<dbReference type="PANTHER" id="PTHR47495">
    <property type="entry name" value="ALDEHYDE DEHYDROGENASE"/>
    <property type="match status" value="1"/>
</dbReference>
<dbReference type="InterPro" id="IPR012368">
    <property type="entry name" value="OxRdtase_Mopterin-bd_su_IorB"/>
</dbReference>
<dbReference type="Gene3D" id="3.90.1170.50">
    <property type="entry name" value="Aldehyde oxidase/xanthine dehydrogenase, a/b hammerhead"/>
    <property type="match status" value="1"/>
</dbReference>
<feature type="domain" description="Aldehyde oxidase/xanthine dehydrogenase a/b hammerhead" evidence="1">
    <location>
        <begin position="228"/>
        <end position="317"/>
    </location>
</feature>
<dbReference type="GO" id="GO:0016491">
    <property type="term" value="F:oxidoreductase activity"/>
    <property type="evidence" value="ECO:0007669"/>
    <property type="project" value="InterPro"/>
</dbReference>
<dbReference type="Pfam" id="PF02738">
    <property type="entry name" value="MoCoBD_1"/>
    <property type="match status" value="1"/>
</dbReference>
<dbReference type="PIRSF" id="PIRSF036389">
    <property type="entry name" value="IOR_B"/>
    <property type="match status" value="1"/>
</dbReference>
<dbReference type="EMBL" id="CP030057">
    <property type="protein sequence ID" value="QOZ59235.1"/>
    <property type="molecule type" value="Genomic_DNA"/>
</dbReference>
<dbReference type="SMART" id="SM01008">
    <property type="entry name" value="Ald_Xan_dh_C"/>
    <property type="match status" value="1"/>
</dbReference>
<reference evidence="2" key="3">
    <citation type="submission" date="2022-12" db="EMBL/GenBank/DDBJ databases">
        <authorList>
            <person name="Sun Q."/>
            <person name="Zhou Y."/>
        </authorList>
    </citation>
    <scope>NUCLEOTIDE SEQUENCE</scope>
    <source>
        <strain evidence="2">CGMCC 1.15034</strain>
    </source>
</reference>
<reference evidence="2" key="1">
    <citation type="journal article" date="2014" name="Int. J. Syst. Evol. Microbiol.">
        <title>Complete genome sequence of Corynebacterium casei LMG S-19264T (=DSM 44701T), isolated from a smear-ripened cheese.</title>
        <authorList>
            <consortium name="US DOE Joint Genome Institute (JGI-PGF)"/>
            <person name="Walter F."/>
            <person name="Albersmeier A."/>
            <person name="Kalinowski J."/>
            <person name="Ruckert C."/>
        </authorList>
    </citation>
    <scope>NUCLEOTIDE SEQUENCE</scope>
    <source>
        <strain evidence="2">CGMCC 1.15034</strain>
    </source>
</reference>
<evidence type="ECO:0000313" key="4">
    <source>
        <dbReference type="Proteomes" id="UP000593880"/>
    </source>
</evidence>
<sequence>MNFIDNPRKLRGFEKHLKVEKISRRSILKGLGVTGGFVLAAPVMTRQAFAYETGAGKMPHGVVVDPRVFVAVASDGTVTIVAHRSEMGTGVRTSLPLIVAEEMEADWSKVKVQQAHGDEVKFGNQDTDGSRSTRHYLLPMRQIGASARTMLEQAAAKRWSVPATEVKAVNHEVVHSASGRKLGFGELAADAAKESVPATEGLKLKDPKDFRYLGKGQVSIVDLHDITTGKAQYGADVRLPGMKYAVIARPPVTGGKLTSFDPDAALKVPGVEKVMQVRGWPWPSKFQPLGGVAVIARNTGAAIKGRDALKLVWDDGANGKYDSVAYRKDLEEASRKPGLVVRKEGDADAALKSADKVVVGEYYIPHLAHVSMEPPVAVADVKGDKAEIWAPVQSPGGTREDVAKTLGIPEGNVTVNVTLLGGGFGRKSKCDYALEAALLSKELGAPVKVQWTREDDIHNGFLHTVSAERIEAGLDKDGKVIAWRHRSVAPSIASTFAAGTVHQAAFELGMGLVDMPFEIANISCENPEAAAHTRIGWFRSVSNIPRAFAVQSMVGEIASATGRDQKETLLALIGSPRIVKPAVKDMWNYGEPYDSYPIDTARLRKVVELVADKGEWGRQVPKGHGLGIAAHRSFVSYIATIVEVAVDEKGKLTVPRVDTAIDCGTYVNPERIASQIEGAAIMGLSLAKYGQVTFKDGKVEQNNFDDFQVVRIDEAPLVTNVHIVPPASDTPPSGVGEPGVPPFAPALMNAIFAATGKRIRSLPIGKQLEA</sequence>